<feature type="transmembrane region" description="Helical" evidence="1">
    <location>
        <begin position="67"/>
        <end position="85"/>
    </location>
</feature>
<organism evidence="2">
    <name type="scientific">Ruegeria sp. PrR005</name>
    <dbReference type="NCBI Taxonomy" id="2706882"/>
    <lineage>
        <taxon>Bacteria</taxon>
        <taxon>Pseudomonadati</taxon>
        <taxon>Pseudomonadota</taxon>
        <taxon>Alphaproteobacteria</taxon>
        <taxon>Rhodobacterales</taxon>
        <taxon>Roseobacteraceae</taxon>
        <taxon>Ruegeria</taxon>
    </lineage>
</organism>
<reference evidence="2" key="1">
    <citation type="submission" date="2020-02" db="EMBL/GenBank/DDBJ databases">
        <title>Delineation of the pyrene-degrading pathway in Roseobacter clade bacteria by genomic analysis.</title>
        <authorList>
            <person name="Zhou H."/>
            <person name="Wang H."/>
        </authorList>
    </citation>
    <scope>NUCLEOTIDE SEQUENCE</scope>
    <source>
        <strain evidence="2">PrR005</strain>
    </source>
</reference>
<comment type="caution">
    <text evidence="2">The sequence shown here is derived from an EMBL/GenBank/DDBJ whole genome shotgun (WGS) entry which is preliminary data.</text>
</comment>
<evidence type="ECO:0000313" key="2">
    <source>
        <dbReference type="EMBL" id="NDW47624.1"/>
    </source>
</evidence>
<protein>
    <submittedName>
        <fullName evidence="2">Uncharacterized protein</fullName>
    </submittedName>
</protein>
<dbReference type="EMBL" id="JAAGOX010000055">
    <property type="protein sequence ID" value="NDW47624.1"/>
    <property type="molecule type" value="Genomic_DNA"/>
</dbReference>
<gene>
    <name evidence="2" type="ORF">G0P99_21985</name>
</gene>
<evidence type="ECO:0000256" key="1">
    <source>
        <dbReference type="SAM" id="Phobius"/>
    </source>
</evidence>
<feature type="transmembrane region" description="Helical" evidence="1">
    <location>
        <begin position="36"/>
        <end position="55"/>
    </location>
</feature>
<name>A0A6B2NYY1_9RHOB</name>
<sequence length="171" mass="19382">MQVAQQMLRNRTPLPSFEESVPLMITFAPNWPLRTVVFRVIGTALVIGAAAMWLLPGSETSAETALMKLGVSLFFFFSGLALLMLHHQDNQPDAYFDPIRRELRVLQKNNRGRPQTILRRSYESLGSVRFNEHYLEISDVDGTILMRLPIDSTDIRHALRMQLSGLVNISA</sequence>
<keyword evidence="1" id="KW-0472">Membrane</keyword>
<proteinExistence type="predicted"/>
<keyword evidence="1" id="KW-0812">Transmembrane</keyword>
<accession>A0A6B2NYY1</accession>
<dbReference type="AlphaFoldDB" id="A0A6B2NYY1"/>
<keyword evidence="1" id="KW-1133">Transmembrane helix</keyword>